<keyword evidence="3" id="KW-1003">Cell membrane</keyword>
<sequence>MIAAQLLSEESLALGWAIYLPALALAAWRAPWVEMVSDFRRQHLVFGTMLALFLLWLVRRDFASGLSFHFIGMTAVTLLLDWPLALLVGLVAQLGLCLLGRQDWAAIGVNGVLLVLVPVFITEMAALFVERRQPRNLFVYIFCSGFFPAALAALCCMLLGLGLLWVDGIFPMPPWLDDFIGYLWLIMFPEAFINGTVVTGLVVFYPDWLETFNRTRYLQAPWKEEKKEEGKDDEDESH</sequence>
<dbReference type="Pfam" id="PF01891">
    <property type="entry name" value="CbiM"/>
    <property type="match status" value="1"/>
</dbReference>
<feature type="transmembrane region" description="Helical" evidence="7">
    <location>
        <begin position="137"/>
        <end position="161"/>
    </location>
</feature>
<feature type="transmembrane region" description="Helical" evidence="7">
    <location>
        <begin position="12"/>
        <end position="30"/>
    </location>
</feature>
<evidence type="ECO:0000313" key="9">
    <source>
        <dbReference type="Proteomes" id="UP000077748"/>
    </source>
</evidence>
<feature type="transmembrane region" description="Helical" evidence="7">
    <location>
        <begin position="70"/>
        <end position="92"/>
    </location>
</feature>
<dbReference type="Proteomes" id="UP000077748">
    <property type="component" value="Chromosome"/>
</dbReference>
<keyword evidence="6 7" id="KW-0472">Membrane</keyword>
<reference evidence="8 9" key="1">
    <citation type="submission" date="2016-05" db="EMBL/GenBank/DDBJ databases">
        <title>Genome Sequence of Pseudomonas citronellolis Strain SJTE-3, an Estrogens and Persistent Organic Pollutants degradation strain.</title>
        <authorList>
            <person name="Liang R."/>
        </authorList>
    </citation>
    <scope>NUCLEOTIDE SEQUENCE [LARGE SCALE GENOMIC DNA]</scope>
    <source>
        <strain evidence="8 9">SJTE-3</strain>
    </source>
</reference>
<keyword evidence="5 7" id="KW-1133">Transmembrane helix</keyword>
<dbReference type="GO" id="GO:0000041">
    <property type="term" value="P:transition metal ion transport"/>
    <property type="evidence" value="ECO:0007669"/>
    <property type="project" value="InterPro"/>
</dbReference>
<accession>A0A1A9K776</accession>
<evidence type="ECO:0000256" key="4">
    <source>
        <dbReference type="ARBA" id="ARBA00022692"/>
    </source>
</evidence>
<gene>
    <name evidence="8" type="ORF">A9C11_05080</name>
</gene>
<feature type="transmembrane region" description="Helical" evidence="7">
    <location>
        <begin position="104"/>
        <end position="125"/>
    </location>
</feature>
<protein>
    <recommendedName>
        <fullName evidence="10">Cobalt transport protein CbiM</fullName>
    </recommendedName>
</protein>
<dbReference type="AlphaFoldDB" id="A0A1A9K776"/>
<evidence type="ECO:0000256" key="3">
    <source>
        <dbReference type="ARBA" id="ARBA00022475"/>
    </source>
</evidence>
<feature type="transmembrane region" description="Helical" evidence="7">
    <location>
        <begin position="42"/>
        <end position="58"/>
    </location>
</feature>
<evidence type="ECO:0008006" key="10">
    <source>
        <dbReference type="Google" id="ProtNLM"/>
    </source>
</evidence>
<dbReference type="EMBL" id="CP015878">
    <property type="protein sequence ID" value="ANI13392.1"/>
    <property type="molecule type" value="Genomic_DNA"/>
</dbReference>
<dbReference type="RefSeq" id="WP_064581977.1">
    <property type="nucleotide sequence ID" value="NZ_CP015878.1"/>
</dbReference>
<evidence type="ECO:0000256" key="7">
    <source>
        <dbReference type="SAM" id="Phobius"/>
    </source>
</evidence>
<dbReference type="Gene3D" id="1.10.1760.20">
    <property type="match status" value="1"/>
</dbReference>
<comment type="subcellular location">
    <subcellularLocation>
        <location evidence="1">Cell membrane</location>
        <topology evidence="1">Multi-pass membrane protein</topology>
    </subcellularLocation>
</comment>
<keyword evidence="4 7" id="KW-0812">Transmembrane</keyword>
<evidence type="ECO:0000256" key="2">
    <source>
        <dbReference type="ARBA" id="ARBA00022448"/>
    </source>
</evidence>
<dbReference type="InterPro" id="IPR002751">
    <property type="entry name" value="CbiM/NikMN"/>
</dbReference>
<dbReference type="GO" id="GO:0005886">
    <property type="term" value="C:plasma membrane"/>
    <property type="evidence" value="ECO:0007669"/>
    <property type="project" value="UniProtKB-SubCell"/>
</dbReference>
<evidence type="ECO:0000256" key="6">
    <source>
        <dbReference type="ARBA" id="ARBA00023136"/>
    </source>
</evidence>
<proteinExistence type="predicted"/>
<keyword evidence="2" id="KW-0813">Transport</keyword>
<evidence type="ECO:0000256" key="1">
    <source>
        <dbReference type="ARBA" id="ARBA00004651"/>
    </source>
</evidence>
<organism evidence="8 9">
    <name type="scientific">Pseudomonas citronellolis</name>
    <dbReference type="NCBI Taxonomy" id="53408"/>
    <lineage>
        <taxon>Bacteria</taxon>
        <taxon>Pseudomonadati</taxon>
        <taxon>Pseudomonadota</taxon>
        <taxon>Gammaproteobacteria</taxon>
        <taxon>Pseudomonadales</taxon>
        <taxon>Pseudomonadaceae</taxon>
        <taxon>Pseudomonas</taxon>
    </lineage>
</organism>
<name>A0A1A9K776_9PSED</name>
<evidence type="ECO:0000313" key="8">
    <source>
        <dbReference type="EMBL" id="ANI13392.1"/>
    </source>
</evidence>
<evidence type="ECO:0000256" key="5">
    <source>
        <dbReference type="ARBA" id="ARBA00022989"/>
    </source>
</evidence>
<feature type="transmembrane region" description="Helical" evidence="7">
    <location>
        <begin position="181"/>
        <end position="205"/>
    </location>
</feature>